<dbReference type="PANTHER" id="PTHR31126">
    <property type="entry name" value="TYROSINE-PROTEIN PHOSPHATASE"/>
    <property type="match status" value="1"/>
</dbReference>
<evidence type="ECO:0000256" key="1">
    <source>
        <dbReference type="ARBA" id="ARBA00009580"/>
    </source>
</evidence>
<keyword evidence="4" id="KW-1185">Reference proteome</keyword>
<protein>
    <submittedName>
        <fullName evidence="3">Tyrosine-protein phosphatase</fullName>
        <ecNumber evidence="3">3.1.3.48</ecNumber>
    </submittedName>
</protein>
<dbReference type="PANTHER" id="PTHR31126:SF1">
    <property type="entry name" value="TYROSINE SPECIFIC PROTEIN PHOSPHATASES DOMAIN-CONTAINING PROTEIN"/>
    <property type="match status" value="1"/>
</dbReference>
<proteinExistence type="inferred from homology"/>
<dbReference type="Proteomes" id="UP001303211">
    <property type="component" value="Chromosome"/>
</dbReference>
<dbReference type="PROSITE" id="PS50056">
    <property type="entry name" value="TYR_PHOSPHATASE_2"/>
    <property type="match status" value="1"/>
</dbReference>
<sequence>MADFSRSLDLSGASNFRDLGGYASQDGRLVRWRRIFRSDHLASLTPQDRQLLAGLGVARAVDFRGQAESAALSYELPHVRYQALPIEPIVVQRAKEMALAGQPMTAPTAVRLMQDTYRAFVSDNTSQFASLFEQLLLEDTPLVFHCTAGKDRTGFAAALVLLALGVSREVVMQDYLLTNGLYRRPAGLVSSAPEEVLNVIWRVQAEFLQAALQAVDHDHGGVQRYLKHRLGMHEAATKRLAELYLQPHAA</sequence>
<evidence type="ECO:0000259" key="2">
    <source>
        <dbReference type="PROSITE" id="PS50056"/>
    </source>
</evidence>
<gene>
    <name evidence="3" type="ORF">P4826_15020</name>
</gene>
<dbReference type="EMBL" id="CP136921">
    <property type="protein sequence ID" value="WOO31706.1"/>
    <property type="molecule type" value="Genomic_DNA"/>
</dbReference>
<dbReference type="Gene3D" id="3.90.190.10">
    <property type="entry name" value="Protein tyrosine phosphatase superfamily"/>
    <property type="match status" value="1"/>
</dbReference>
<dbReference type="GO" id="GO:0004725">
    <property type="term" value="F:protein tyrosine phosphatase activity"/>
    <property type="evidence" value="ECO:0007669"/>
    <property type="project" value="UniProtKB-EC"/>
</dbReference>
<reference evidence="3 4" key="1">
    <citation type="submission" date="2023-03" db="EMBL/GenBank/DDBJ databases">
        <title>Diaphorobacter basophil sp. nov., isolated from a sewage-treatment plant.</title>
        <authorList>
            <person name="Yang K."/>
        </authorList>
    </citation>
    <scope>NUCLEOTIDE SEQUENCE [LARGE SCALE GENOMIC DNA]</scope>
    <source>
        <strain evidence="3 4">Y-1</strain>
    </source>
</reference>
<keyword evidence="3" id="KW-0378">Hydrolase</keyword>
<feature type="domain" description="Tyrosine specific protein phosphatases" evidence="2">
    <location>
        <begin position="126"/>
        <end position="196"/>
    </location>
</feature>
<accession>A0ABZ0J2Y5</accession>
<name>A0ABZ0J2Y5_9BURK</name>
<organism evidence="3 4">
    <name type="scientific">Diaphorobacter limosus</name>
    <dbReference type="NCBI Taxonomy" id="3036128"/>
    <lineage>
        <taxon>Bacteria</taxon>
        <taxon>Pseudomonadati</taxon>
        <taxon>Pseudomonadota</taxon>
        <taxon>Betaproteobacteria</taxon>
        <taxon>Burkholderiales</taxon>
        <taxon>Comamonadaceae</taxon>
        <taxon>Diaphorobacter</taxon>
    </lineage>
</organism>
<dbReference type="Pfam" id="PF13350">
    <property type="entry name" value="Y_phosphatase3"/>
    <property type="match status" value="1"/>
</dbReference>
<dbReference type="InterPro" id="IPR026893">
    <property type="entry name" value="Tyr/Ser_Pase_IphP-type"/>
</dbReference>
<dbReference type="InterPro" id="IPR016130">
    <property type="entry name" value="Tyr_Pase_AS"/>
</dbReference>
<dbReference type="RefSeq" id="WP_317701180.1">
    <property type="nucleotide sequence ID" value="NZ_CP136921.1"/>
</dbReference>
<evidence type="ECO:0000313" key="4">
    <source>
        <dbReference type="Proteomes" id="UP001303211"/>
    </source>
</evidence>
<dbReference type="InterPro" id="IPR000387">
    <property type="entry name" value="Tyr_Pase_dom"/>
</dbReference>
<dbReference type="PROSITE" id="PS00383">
    <property type="entry name" value="TYR_PHOSPHATASE_1"/>
    <property type="match status" value="1"/>
</dbReference>
<comment type="similarity">
    <text evidence="1">Belongs to the protein-tyrosine phosphatase family.</text>
</comment>
<dbReference type="EC" id="3.1.3.48" evidence="3"/>
<dbReference type="InterPro" id="IPR029021">
    <property type="entry name" value="Prot-tyrosine_phosphatase-like"/>
</dbReference>
<dbReference type="SUPFAM" id="SSF52799">
    <property type="entry name" value="(Phosphotyrosine protein) phosphatases II"/>
    <property type="match status" value="1"/>
</dbReference>
<evidence type="ECO:0000313" key="3">
    <source>
        <dbReference type="EMBL" id="WOO31706.1"/>
    </source>
</evidence>